<feature type="domain" description="Rap1a immunity protein" evidence="2">
    <location>
        <begin position="33"/>
        <end position="111"/>
    </location>
</feature>
<keyword evidence="1" id="KW-0732">Signal</keyword>
<proteinExistence type="predicted"/>
<feature type="chain" id="PRO_5045416148" evidence="1">
    <location>
        <begin position="21"/>
        <end position="119"/>
    </location>
</feature>
<organism evidence="3 4">
    <name type="scientific">Falsiroseomonas tokyonensis</name>
    <dbReference type="NCBI Taxonomy" id="430521"/>
    <lineage>
        <taxon>Bacteria</taxon>
        <taxon>Pseudomonadati</taxon>
        <taxon>Pseudomonadota</taxon>
        <taxon>Alphaproteobacteria</taxon>
        <taxon>Acetobacterales</taxon>
        <taxon>Roseomonadaceae</taxon>
        <taxon>Falsiroseomonas</taxon>
    </lineage>
</organism>
<reference evidence="4" key="1">
    <citation type="journal article" date="2019" name="Int. J. Syst. Evol. Microbiol.">
        <title>The Global Catalogue of Microorganisms (GCM) 10K type strain sequencing project: providing services to taxonomists for standard genome sequencing and annotation.</title>
        <authorList>
            <consortium name="The Broad Institute Genomics Platform"/>
            <consortium name="The Broad Institute Genome Sequencing Center for Infectious Disease"/>
            <person name="Wu L."/>
            <person name="Ma J."/>
        </authorList>
    </citation>
    <scope>NUCLEOTIDE SEQUENCE [LARGE SCALE GENOMIC DNA]</scope>
    <source>
        <strain evidence="4">CGMCC 1.16855</strain>
    </source>
</reference>
<name>A0ABV7BLX1_9PROT</name>
<comment type="caution">
    <text evidence="3">The sequence shown here is derived from an EMBL/GenBank/DDBJ whole genome shotgun (WGS) entry which is preliminary data.</text>
</comment>
<dbReference type="InterPro" id="IPR041238">
    <property type="entry name" value="Rap1a"/>
</dbReference>
<keyword evidence="4" id="KW-1185">Reference proteome</keyword>
<accession>A0ABV7BLX1</accession>
<sequence>MHGKNLIMAGALLATVVACGQTAVPARSFGAGTTGQLLEACTAPSGDPSHGEAMQFCRGFVLGVLARQRDDGSRCTLSPDWRQTLAGYAAWAHANPIHLDDDPARSVVEFLDLHGRCSG</sequence>
<feature type="signal peptide" evidence="1">
    <location>
        <begin position="1"/>
        <end position="20"/>
    </location>
</feature>
<evidence type="ECO:0000256" key="1">
    <source>
        <dbReference type="SAM" id="SignalP"/>
    </source>
</evidence>
<dbReference type="Proteomes" id="UP001595420">
    <property type="component" value="Unassembled WGS sequence"/>
</dbReference>
<gene>
    <name evidence="3" type="ORF">ACFOD3_01940</name>
</gene>
<dbReference type="EMBL" id="JBHRSB010000001">
    <property type="protein sequence ID" value="MFC2998632.1"/>
    <property type="molecule type" value="Genomic_DNA"/>
</dbReference>
<evidence type="ECO:0000259" key="2">
    <source>
        <dbReference type="Pfam" id="PF18602"/>
    </source>
</evidence>
<evidence type="ECO:0000313" key="3">
    <source>
        <dbReference type="EMBL" id="MFC2998632.1"/>
    </source>
</evidence>
<dbReference type="PROSITE" id="PS51257">
    <property type="entry name" value="PROKAR_LIPOPROTEIN"/>
    <property type="match status" value="1"/>
</dbReference>
<dbReference type="Pfam" id="PF18602">
    <property type="entry name" value="Rap1a"/>
    <property type="match status" value="1"/>
</dbReference>
<protein>
    <submittedName>
        <fullName evidence="3">Rap1a/Tai family immunity protein</fullName>
    </submittedName>
</protein>
<evidence type="ECO:0000313" key="4">
    <source>
        <dbReference type="Proteomes" id="UP001595420"/>
    </source>
</evidence>